<evidence type="ECO:0000256" key="1">
    <source>
        <dbReference type="SAM" id="Phobius"/>
    </source>
</evidence>
<feature type="transmembrane region" description="Helical" evidence="1">
    <location>
        <begin position="33"/>
        <end position="53"/>
    </location>
</feature>
<keyword evidence="1" id="KW-0472">Membrane</keyword>
<feature type="transmembrane region" description="Helical" evidence="1">
    <location>
        <begin position="350"/>
        <end position="369"/>
    </location>
</feature>
<reference evidence="3" key="1">
    <citation type="submission" date="2018-05" db="EMBL/GenBank/DDBJ databases">
        <title>Ignatzschineria dubaiensis sp. nov., isolated from necrotic foot tissues of dromedaries (Camelus dromedarius) and associated maggots in Dubai, United Arab Emirates.</title>
        <authorList>
            <person name="Tsang C.C."/>
            <person name="Tang J.Y.M."/>
            <person name="Fong J.Y.H."/>
            <person name="Kinne J."/>
            <person name="Lee H.H."/>
            <person name="Joseph M."/>
            <person name="Jose S."/>
            <person name="Schuster R.K."/>
            <person name="Tang Y."/>
            <person name="Sivakumar S."/>
            <person name="Chen J.H.K."/>
            <person name="Teng J.L.L."/>
            <person name="Lau S.K.P."/>
            <person name="Wernery U."/>
            <person name="Woo P.C.Y."/>
        </authorList>
    </citation>
    <scope>NUCLEOTIDE SEQUENCE [LARGE SCALE GENOMIC DNA]</scope>
    <source>
        <strain evidence="3">UAE-HKU57</strain>
    </source>
</reference>
<dbReference type="GO" id="GO:1902604">
    <property type="term" value="P:p-aminobenzoyl-glutamate transmembrane transport"/>
    <property type="evidence" value="ECO:0007669"/>
    <property type="project" value="InterPro"/>
</dbReference>
<sequence>MQQKNLEYSSSVGEKRSWFDRVESFGNKIPNPLYLFVIFCLLIAVLSAILSGINLEVIHPVTNDVVSIRNLISGEGLVYILQSTVSNFIDFKPLGLVLCMMIAVGLVQEVGLADSAIKALLLNAPRRFVTASIFIVGIVGNLASDAAFVLVPPLAGIIFAATQRNPIVGICAGFVAVAAGFTANIFIAGTDVLLSGVTNEASKIINGVEITPAANWYFMLLSVPFLTILGTWITEKIIEPRFPITADYRDNLAPVGSDTYQVTAKEKRALKITGFYALLFIILLVATLYPEDSPLRNSNGGLVPSPFLSGMIPIIMTFFISCAIVYGIFAGIIRHFDDLPTLLANALKNVGGYIVLVFFIAQFIGWFNWTNLSMWLAVSGADLLAEIQLPNVVMLGALVILAGLINLVVFSGSAQWAMMAPVFVPLLMLVGVEPEAIQMAYRIGDSTTNVISPTNPYLPMVLALIAQYNAKVRFGTFLSIMLPYCLIFISSWTVLFLIYYSLGLPLGPM</sequence>
<keyword evidence="1" id="KW-0812">Transmembrane</keyword>
<organism evidence="2 3">
    <name type="scientific">Ignatzschineria cameli</name>
    <dbReference type="NCBI Taxonomy" id="2182793"/>
    <lineage>
        <taxon>Bacteria</taxon>
        <taxon>Pseudomonadati</taxon>
        <taxon>Pseudomonadota</taxon>
        <taxon>Gammaproteobacteria</taxon>
        <taxon>Cardiobacteriales</taxon>
        <taxon>Ignatzschineriaceae</taxon>
        <taxon>Ignatzschineria</taxon>
    </lineage>
</organism>
<feature type="transmembrane region" description="Helical" evidence="1">
    <location>
        <begin position="482"/>
        <end position="502"/>
    </location>
</feature>
<dbReference type="InterPro" id="IPR004697">
    <property type="entry name" value="AbgT"/>
</dbReference>
<dbReference type="PANTHER" id="PTHR30282:SF0">
    <property type="entry name" value="P-AMINOBENZOYL-GLUTAMATE TRANSPORT PROTEIN"/>
    <property type="match status" value="1"/>
</dbReference>
<comment type="caution">
    <text evidence="2">The sequence shown here is derived from an EMBL/GenBank/DDBJ whole genome shotgun (WGS) entry which is preliminary data.</text>
</comment>
<evidence type="ECO:0000313" key="3">
    <source>
        <dbReference type="Proteomes" id="UP000245059"/>
    </source>
</evidence>
<dbReference type="GO" id="GO:0015558">
    <property type="term" value="F:secondary active p-aminobenzoyl-glutamate transmembrane transporter activity"/>
    <property type="evidence" value="ECO:0007669"/>
    <property type="project" value="InterPro"/>
</dbReference>
<evidence type="ECO:0000313" key="2">
    <source>
        <dbReference type="EMBL" id="PWD83941.1"/>
    </source>
</evidence>
<proteinExistence type="predicted"/>
<keyword evidence="1" id="KW-1133">Transmembrane helix</keyword>
<dbReference type="Pfam" id="PF03806">
    <property type="entry name" value="ABG_transport"/>
    <property type="match status" value="1"/>
</dbReference>
<dbReference type="PANTHER" id="PTHR30282">
    <property type="entry name" value="P-AMINOBENZOYL GLUTAMATE TRANSPORTER"/>
    <property type="match status" value="1"/>
</dbReference>
<feature type="transmembrane region" description="Helical" evidence="1">
    <location>
        <begin position="94"/>
        <end position="113"/>
    </location>
</feature>
<dbReference type="Proteomes" id="UP000245059">
    <property type="component" value="Unassembled WGS sequence"/>
</dbReference>
<feature type="transmembrane region" description="Helical" evidence="1">
    <location>
        <begin position="216"/>
        <end position="234"/>
    </location>
</feature>
<protein>
    <submittedName>
        <fullName evidence="2">p-aminobenzoyl-glutamate transporter</fullName>
    </submittedName>
</protein>
<feature type="transmembrane region" description="Helical" evidence="1">
    <location>
        <begin position="389"/>
        <end position="409"/>
    </location>
</feature>
<feature type="transmembrane region" description="Helical" evidence="1">
    <location>
        <begin position="269"/>
        <end position="290"/>
    </location>
</feature>
<name>A0A2U2AL56_9GAMM</name>
<feature type="transmembrane region" description="Helical" evidence="1">
    <location>
        <begin position="167"/>
        <end position="187"/>
    </location>
</feature>
<dbReference type="RefSeq" id="WP_109217970.1">
    <property type="nucleotide sequence ID" value="NZ_QEWW01000007.1"/>
</dbReference>
<accession>A0A2U2AL56</accession>
<dbReference type="EMBL" id="QEWW01000007">
    <property type="protein sequence ID" value="PWD83941.1"/>
    <property type="molecule type" value="Genomic_DNA"/>
</dbReference>
<feature type="transmembrane region" description="Helical" evidence="1">
    <location>
        <begin position="133"/>
        <end position="160"/>
    </location>
</feature>
<dbReference type="AlphaFoldDB" id="A0A2U2AL56"/>
<feature type="transmembrane region" description="Helical" evidence="1">
    <location>
        <begin position="310"/>
        <end position="329"/>
    </location>
</feature>
<gene>
    <name evidence="2" type="ORF">DC077_08720</name>
</gene>